<dbReference type="GO" id="GO:0005634">
    <property type="term" value="C:nucleus"/>
    <property type="evidence" value="ECO:0007669"/>
    <property type="project" value="UniProtKB-SubCell"/>
</dbReference>
<dbReference type="Pfam" id="PF08161">
    <property type="entry name" value="RRP12_HEAT"/>
    <property type="match status" value="1"/>
</dbReference>
<protein>
    <submittedName>
        <fullName evidence="6">RRP12-like protein</fullName>
    </submittedName>
</protein>
<dbReference type="Pfam" id="PF25772">
    <property type="entry name" value="HEAT_RRP12_N"/>
    <property type="match status" value="1"/>
</dbReference>
<dbReference type="InterPro" id="IPR012978">
    <property type="entry name" value="HEAT_RRP12"/>
</dbReference>
<feature type="region of interest" description="Disordered" evidence="3">
    <location>
        <begin position="1105"/>
        <end position="1213"/>
    </location>
</feature>
<accession>A0A7M4EVW9</accession>
<keyword evidence="2" id="KW-0539">Nucleus</keyword>
<dbReference type="PANTHER" id="PTHR48287:SF1">
    <property type="entry name" value="ARM REPEAT SUPERFAMILY PROTEIN"/>
    <property type="match status" value="1"/>
</dbReference>
<dbReference type="GeneTree" id="ENSGT00390000013106"/>
<proteinExistence type="predicted"/>
<feature type="compositionally biased region" description="Low complexity" evidence="3">
    <location>
        <begin position="1106"/>
        <end position="1118"/>
    </location>
</feature>
<feature type="compositionally biased region" description="Low complexity" evidence="3">
    <location>
        <begin position="1162"/>
        <end position="1172"/>
    </location>
</feature>
<evidence type="ECO:0000256" key="3">
    <source>
        <dbReference type="SAM" id="MobiDB-lite"/>
    </source>
</evidence>
<dbReference type="InterPro" id="IPR052087">
    <property type="entry name" value="RRP12"/>
</dbReference>
<feature type="region of interest" description="Disordered" evidence="3">
    <location>
        <begin position="1053"/>
        <end position="1072"/>
    </location>
</feature>
<dbReference type="Ensembl" id="ENSCPRT00005018463.1">
    <property type="protein sequence ID" value="ENSCPRP00005015756.1"/>
    <property type="gene ID" value="ENSCPRG00005011028.1"/>
</dbReference>
<evidence type="ECO:0000259" key="5">
    <source>
        <dbReference type="Pfam" id="PF25772"/>
    </source>
</evidence>
<dbReference type="SUPFAM" id="SSF48371">
    <property type="entry name" value="ARM repeat"/>
    <property type="match status" value="1"/>
</dbReference>
<keyword evidence="7" id="KW-1185">Reference proteome</keyword>
<evidence type="ECO:0000256" key="1">
    <source>
        <dbReference type="ARBA" id="ARBA00004123"/>
    </source>
</evidence>
<dbReference type="Proteomes" id="UP000594220">
    <property type="component" value="Unplaced"/>
</dbReference>
<organism evidence="6 7">
    <name type="scientific">Crocodylus porosus</name>
    <name type="common">Saltwater crocodile</name>
    <name type="synonym">Estuarine crocodile</name>
    <dbReference type="NCBI Taxonomy" id="8502"/>
    <lineage>
        <taxon>Eukaryota</taxon>
        <taxon>Metazoa</taxon>
        <taxon>Chordata</taxon>
        <taxon>Craniata</taxon>
        <taxon>Vertebrata</taxon>
        <taxon>Euteleostomi</taxon>
        <taxon>Archelosauria</taxon>
        <taxon>Archosauria</taxon>
        <taxon>Crocodylia</taxon>
        <taxon>Longirostres</taxon>
        <taxon>Crocodylidae</taxon>
        <taxon>Crocodylus</taxon>
    </lineage>
</organism>
<feature type="domain" description="RRP12 N-terminal HEAT" evidence="5">
    <location>
        <begin position="124"/>
        <end position="299"/>
    </location>
</feature>
<reference evidence="6" key="2">
    <citation type="submission" date="2025-09" db="UniProtKB">
        <authorList>
            <consortium name="Ensembl"/>
        </authorList>
    </citation>
    <scope>IDENTIFICATION</scope>
</reference>
<dbReference type="AlphaFoldDB" id="A0A7M4EVW9"/>
<dbReference type="PANTHER" id="PTHR48287">
    <property type="entry name" value="ARM REPEAT SUPERFAMILY PROTEIN"/>
    <property type="match status" value="1"/>
</dbReference>
<sequence length="1213" mass="132048">MDAAKLPDELQSGFLRVGEVAQPRMEEQDGCEAQTDRSSVTFLSGPSYCTKVTFWRLPCLCGPSSSTEHEERCPGLCGAEQVMPRWAKAAAGGGPEGWGEQTALSAACSHAPDPRGHANAPVSTRVPAPMLRRWFLDTSKTFRSILASLACSSSSSALCSVLSCLATLLRKLVPWNKLVMRQAYQHLLSFTLHTEPQVQKAARCGISSVLFEVMSPASRRAVRVTVKFCAQEISRAGGTREAMAILDVLTLLHDLLPCLPRATMSLYCETLLHVMSLGQMLVMKSTMQIFHCLFSAQSSHTCLPVELNAQIIEALYDYLPSESNLQPTVTWLDVMERAHIHLGRLQMELCWKHLPRLFAATMTLFLLPHPQVPSAAAETLKMLLNKCVVPHMANLGPISTSASGPAASLCEMFRAVEDGLTYRYRKVRAPVLQVLQVFFKACGKQGHPIMRKCLKTLCRLRLSLDFPDVTEPDKAVGAAVSALGPEVLLEAVPLAIKSREEILDFSRSWLLPVLQDHIRSARLGFSIHYFLPLAAALKGRATELARDRMKLKSEIYKELEGQVWSLLPVFCRCPTDVVNSFSRLAHALGTTLSERPDLRLTVCHALCTLITRGCQTAAERAEVSHFAKYFLPILFIMYRQPDSNRAHQHTVLDTIRTYLTITHRQVRGARPGQPRAHPLPHRLSNLDLIMAMVPYADEPTLSTLYHTIQRFLHRVRVPTLGSLGKERGWGPPGSGQEALGLDRFVILCTKVLGLCENAAMLLVKMGQAFLCFGPTPQGSCALFPPGLKGSVSMIKCTVLVLTRLLFNFKGEAGLLGHGGWGPGRCRARDPMAGADLGGGRSWSELDPYAYCTFNRSMLNRRYSTDAYLGGGLAHGCGEGSQGPWQDPGWVPASLDPRAVLVTRLCLVAGTSATGSTLDTPPPPLGKARNCPHGQLLPHHPPTPNTGLPQIALTCTSSFSRRKAKMQGRFKGLMKGAQHGIQAGRRRHLTCEVRPAGPLPPTRCAALGVVAPGLDLCSVPQGVARAWVFVRPGLRGQSSKYDSTRTDGSLVVLPAPEPLPSETRRLRRAQRKGRDRLHVQGILMVFPLGSPSTGVQSRLRCFRISLPRSAPGPQRAAGAPGPGRGSTAQSRGAGRARQGHLQAQPCRRQDQPCPNQPRETRVQPPRHTTHPQTPASPAPGKQGAAATHAPLLPGGQGCTKTPGQRKATPQCGPV</sequence>
<evidence type="ECO:0000313" key="7">
    <source>
        <dbReference type="Proteomes" id="UP000594220"/>
    </source>
</evidence>
<name>A0A7M4EVW9_CROPO</name>
<evidence type="ECO:0000256" key="2">
    <source>
        <dbReference type="ARBA" id="ARBA00023242"/>
    </source>
</evidence>
<dbReference type="InterPro" id="IPR016024">
    <property type="entry name" value="ARM-type_fold"/>
</dbReference>
<evidence type="ECO:0000259" key="4">
    <source>
        <dbReference type="Pfam" id="PF08161"/>
    </source>
</evidence>
<reference evidence="6" key="1">
    <citation type="submission" date="2025-08" db="UniProtKB">
        <authorList>
            <consortium name="Ensembl"/>
        </authorList>
    </citation>
    <scope>IDENTIFICATION</scope>
</reference>
<feature type="domain" description="RRP12 HEAT" evidence="4">
    <location>
        <begin position="369"/>
        <end position="640"/>
    </location>
</feature>
<dbReference type="InterPro" id="IPR057860">
    <property type="entry name" value="HEAT_RRP12_N"/>
</dbReference>
<gene>
    <name evidence="6" type="primary">LOC109317756</name>
</gene>
<evidence type="ECO:0000313" key="6">
    <source>
        <dbReference type="Ensembl" id="ENSCPRP00005015756.1"/>
    </source>
</evidence>
<comment type="subcellular location">
    <subcellularLocation>
        <location evidence="1">Nucleus</location>
    </subcellularLocation>
</comment>